<comment type="caution">
    <text evidence="3">The sequence shown here is derived from an EMBL/GenBank/DDBJ whole genome shotgun (WGS) entry which is preliminary data.</text>
</comment>
<evidence type="ECO:0000259" key="2">
    <source>
        <dbReference type="PROSITE" id="PS51534"/>
    </source>
</evidence>
<dbReference type="InterPro" id="IPR013568">
    <property type="entry name" value="SEFIR_dom"/>
</dbReference>
<reference evidence="3 4" key="1">
    <citation type="submission" date="2018-10" db="EMBL/GenBank/DDBJ databases">
        <title>Genomic Encyclopedia of Type Strains, Phase IV (KMG-IV): sequencing the most valuable type-strain genomes for metagenomic binning, comparative biology and taxonomic classification.</title>
        <authorList>
            <person name="Goeker M."/>
        </authorList>
    </citation>
    <scope>NUCLEOTIDE SEQUENCE [LARGE SCALE GENOMIC DNA]</scope>
    <source>
        <strain evidence="3 4">DSM 5079</strain>
    </source>
</reference>
<dbReference type="InterPro" id="IPR000157">
    <property type="entry name" value="TIR_dom"/>
</dbReference>
<dbReference type="RefSeq" id="WP_120817050.1">
    <property type="nucleotide sequence ID" value="NZ_RBIZ01000005.1"/>
</dbReference>
<organism evidence="3 4">
    <name type="scientific">Yokenella regensburgei</name>
    <dbReference type="NCBI Taxonomy" id="158877"/>
    <lineage>
        <taxon>Bacteria</taxon>
        <taxon>Pseudomonadati</taxon>
        <taxon>Pseudomonadota</taxon>
        <taxon>Gammaproteobacteria</taxon>
        <taxon>Enterobacterales</taxon>
        <taxon>Enterobacteriaceae</taxon>
        <taxon>Yokenella</taxon>
    </lineage>
</organism>
<dbReference type="PROSITE" id="PS51534">
    <property type="entry name" value="SEFIR"/>
    <property type="match status" value="1"/>
</dbReference>
<dbReference type="SUPFAM" id="SSF52200">
    <property type="entry name" value="Toll/Interleukin receptor TIR domain"/>
    <property type="match status" value="1"/>
</dbReference>
<evidence type="ECO:0000313" key="4">
    <source>
        <dbReference type="Proteomes" id="UP000267341"/>
    </source>
</evidence>
<evidence type="ECO:0000256" key="1">
    <source>
        <dbReference type="SAM" id="MobiDB-lite"/>
    </source>
</evidence>
<gene>
    <name evidence="3" type="ORF">C7387_3174</name>
</gene>
<dbReference type="EMBL" id="RBIZ01000005">
    <property type="protein sequence ID" value="RKR53705.1"/>
    <property type="molecule type" value="Genomic_DNA"/>
</dbReference>
<proteinExistence type="predicted"/>
<dbReference type="Gene3D" id="3.40.50.10140">
    <property type="entry name" value="Toll/interleukin-1 receptor homology (TIR) domain"/>
    <property type="match status" value="1"/>
</dbReference>
<name>A0ABX9RWX2_9ENTR</name>
<sequence>MSIVRPKLFVSYSHDSEQHKEWVEKLATRLVRNGVDVFLDQWDVGLGDDLTLFMEQGLTEADRVMVICTEPYIQKANAQRSGGVGYEKMIISAQIMNQLGDNRVIPIIVNNSLSNPVPTFVGSRLRLYFDDKNYEQSYATLIHDLHGKKLKARPPAGDSPFSRQPTTPELAPMPDGTNHSPALKGRVKLPLPGVTGKYWLGSGEMLFEVSWSIGGHGHAYIYKRQPSIHSLCFATDIKEISQITDAASTSFFKSDEVEAVGTGDVVIMQNIQGYYLAVKLEEALYRSRNADDRNEVTFSYVIAPAKSTSFASIV</sequence>
<accession>A0ABX9RWX2</accession>
<dbReference type="InterPro" id="IPR035897">
    <property type="entry name" value="Toll_tir_struct_dom_sf"/>
</dbReference>
<feature type="domain" description="SEFIR" evidence="2">
    <location>
        <begin position="5"/>
        <end position="138"/>
    </location>
</feature>
<feature type="region of interest" description="Disordered" evidence="1">
    <location>
        <begin position="151"/>
        <end position="184"/>
    </location>
</feature>
<evidence type="ECO:0000313" key="3">
    <source>
        <dbReference type="EMBL" id="RKR53705.1"/>
    </source>
</evidence>
<dbReference type="Proteomes" id="UP000267341">
    <property type="component" value="Unassembled WGS sequence"/>
</dbReference>
<dbReference type="GeneID" id="66905162"/>
<dbReference type="Pfam" id="PF13676">
    <property type="entry name" value="TIR_2"/>
    <property type="match status" value="1"/>
</dbReference>
<protein>
    <submittedName>
        <fullName evidence="3">TIR domain-containing protein</fullName>
    </submittedName>
</protein>
<keyword evidence="4" id="KW-1185">Reference proteome</keyword>